<organism evidence="2 3">
    <name type="scientific">Perkinsus olseni</name>
    <name type="common">Perkinsus atlanticus</name>
    <dbReference type="NCBI Taxonomy" id="32597"/>
    <lineage>
        <taxon>Eukaryota</taxon>
        <taxon>Sar</taxon>
        <taxon>Alveolata</taxon>
        <taxon>Perkinsozoa</taxon>
        <taxon>Perkinsea</taxon>
        <taxon>Perkinsida</taxon>
        <taxon>Perkinsidae</taxon>
        <taxon>Perkinsus</taxon>
    </lineage>
</organism>
<evidence type="ECO:0000256" key="1">
    <source>
        <dbReference type="SAM" id="MobiDB-lite"/>
    </source>
</evidence>
<reference evidence="2 3" key="1">
    <citation type="submission" date="2020-04" db="EMBL/GenBank/DDBJ databases">
        <title>Perkinsus olseni comparative genomics.</title>
        <authorList>
            <person name="Bogema D.R."/>
        </authorList>
    </citation>
    <scope>NUCLEOTIDE SEQUENCE [LARGE SCALE GENOMIC DNA]</scope>
    <source>
        <strain evidence="2">00978-12</strain>
    </source>
</reference>
<dbReference type="AlphaFoldDB" id="A0A7J6NYC0"/>
<feature type="compositionally biased region" description="Polar residues" evidence="1">
    <location>
        <begin position="1"/>
        <end position="13"/>
    </location>
</feature>
<comment type="caution">
    <text evidence="2">The sequence shown here is derived from an EMBL/GenBank/DDBJ whole genome shotgun (WGS) entry which is preliminary data.</text>
</comment>
<protein>
    <submittedName>
        <fullName evidence="2">Uncharacterized protein</fullName>
    </submittedName>
</protein>
<evidence type="ECO:0000313" key="2">
    <source>
        <dbReference type="EMBL" id="KAF4688577.1"/>
    </source>
</evidence>
<sequence>MCISISPQHNHMLTGSAADIDTPPSTTFTPAHHHSSTGHRCSSFVSPLYPLALYDRPKPTIGGSPGGIGGFFHKGRSMARQILQRVSRVAMLFDFNTPLLPAPHDHTNFDQTSFSTLSSTHGMRDHHHQTAFHRGYHHHRARHHRSSHRHGRSQGHYRRVENRAEKRVMEDELRMQKDMDRDRARILRDKDRAKEAELQHLLNQRRAHHTLSPIANFVISRVPVMTARENSKRSVLDFL</sequence>
<proteinExistence type="predicted"/>
<dbReference type="OrthoDB" id="10423332at2759"/>
<feature type="region of interest" description="Disordered" evidence="1">
    <location>
        <begin position="1"/>
        <end position="37"/>
    </location>
</feature>
<name>A0A7J6NYC0_PEROL</name>
<gene>
    <name evidence="2" type="ORF">FOZ60_002569</name>
</gene>
<evidence type="ECO:0000313" key="3">
    <source>
        <dbReference type="Proteomes" id="UP000541610"/>
    </source>
</evidence>
<dbReference type="EMBL" id="JABANP010000147">
    <property type="protein sequence ID" value="KAF4688577.1"/>
    <property type="molecule type" value="Genomic_DNA"/>
</dbReference>
<dbReference type="Proteomes" id="UP000541610">
    <property type="component" value="Unassembled WGS sequence"/>
</dbReference>
<accession>A0A7J6NYC0</accession>